<dbReference type="RefSeq" id="WP_150379332.1">
    <property type="nucleotide sequence ID" value="NZ_RZUH01000004.1"/>
</dbReference>
<gene>
    <name evidence="1" type="ORF">EMO91_06920</name>
</gene>
<comment type="caution">
    <text evidence="1">The sequence shown here is derived from an EMBL/GenBank/DDBJ whole genome shotgun (WGS) entry which is preliminary data.</text>
</comment>
<dbReference type="EMBL" id="RZUH01000004">
    <property type="protein sequence ID" value="KAA8828165.1"/>
    <property type="molecule type" value="Genomic_DNA"/>
</dbReference>
<evidence type="ECO:0000313" key="1">
    <source>
        <dbReference type="EMBL" id="KAA8828165.1"/>
    </source>
</evidence>
<proteinExistence type="predicted"/>
<accession>A0A5M9ZKX4</accession>
<evidence type="ECO:0000313" key="2">
    <source>
        <dbReference type="Proteomes" id="UP000410049"/>
    </source>
</evidence>
<organism evidence="1 2">
    <name type="scientific">Bifidobacterium myosotis</name>
    <dbReference type="NCBI Taxonomy" id="1630166"/>
    <lineage>
        <taxon>Bacteria</taxon>
        <taxon>Bacillati</taxon>
        <taxon>Actinomycetota</taxon>
        <taxon>Actinomycetes</taxon>
        <taxon>Bifidobacteriales</taxon>
        <taxon>Bifidobacteriaceae</taxon>
        <taxon>Bifidobacterium</taxon>
    </lineage>
</organism>
<sequence length="178" mass="18595">MASKEIGDYDYSSLTPDMLLAHLAALTILKKRVDRALGAAKTEYLRTHDAGDPSEGAVFDGVEAATVTVKADGEGRYEAADPLAYADFLAHYGIDCEGQPAVVTVNYPTEGAMRPRFLERLVREHGGEVPDGVVFRPGRAGGVTVTLGRGVADRAWSAASLAPVALEAAGAPATHTGA</sequence>
<dbReference type="AlphaFoldDB" id="A0A5M9ZKX4"/>
<reference evidence="1 2" key="1">
    <citation type="journal article" date="2019" name="Syst. Appl. Microbiol.">
        <title>Characterization of Bifidobacterium species in feaces of the Egyptian fruit bat: Description of B. vespertilionis sp. nov. and B. rousetti sp. nov.</title>
        <authorList>
            <person name="Modesto M."/>
            <person name="Satti M."/>
            <person name="Watanabe K."/>
            <person name="Puglisi E."/>
            <person name="Morelli L."/>
            <person name="Huang C.-H."/>
            <person name="Liou J.-S."/>
            <person name="Miyashita M."/>
            <person name="Tamura T."/>
            <person name="Saito S."/>
            <person name="Mori K."/>
            <person name="Huang L."/>
            <person name="Sciavilla P."/>
            <person name="Sandri C."/>
            <person name="Spiezio C."/>
            <person name="Vitali F."/>
            <person name="Cavalieri D."/>
            <person name="Perpetuini G."/>
            <person name="Tofalo R."/>
            <person name="Bonetti A."/>
            <person name="Arita M."/>
            <person name="Mattarelli P."/>
        </authorList>
    </citation>
    <scope>NUCLEOTIDE SEQUENCE [LARGE SCALE GENOMIC DNA]</scope>
    <source>
        <strain evidence="1 2">RST17</strain>
    </source>
</reference>
<dbReference type="Proteomes" id="UP000410049">
    <property type="component" value="Unassembled WGS sequence"/>
</dbReference>
<protein>
    <submittedName>
        <fullName evidence="1">Uncharacterized protein</fullName>
    </submittedName>
</protein>
<name>A0A5M9ZKX4_9BIFI</name>